<name>A0A271J2L4_9BACT</name>
<gene>
    <name evidence="2" type="ORF">BSZ37_14200</name>
</gene>
<dbReference type="Gene3D" id="3.20.20.150">
    <property type="entry name" value="Divalent-metal-dependent TIM barrel enzymes"/>
    <property type="match status" value="1"/>
</dbReference>
<organism evidence="2 3">
    <name type="scientific">Rubrivirga marina</name>
    <dbReference type="NCBI Taxonomy" id="1196024"/>
    <lineage>
        <taxon>Bacteria</taxon>
        <taxon>Pseudomonadati</taxon>
        <taxon>Rhodothermota</taxon>
        <taxon>Rhodothermia</taxon>
        <taxon>Rhodothermales</taxon>
        <taxon>Rubricoccaceae</taxon>
        <taxon>Rubrivirga</taxon>
    </lineage>
</organism>
<dbReference type="InterPro" id="IPR013022">
    <property type="entry name" value="Xyl_isomerase-like_TIM-brl"/>
</dbReference>
<dbReference type="PANTHER" id="PTHR12110">
    <property type="entry name" value="HYDROXYPYRUVATE ISOMERASE"/>
    <property type="match status" value="1"/>
</dbReference>
<dbReference type="Pfam" id="PF01261">
    <property type="entry name" value="AP_endonuc_2"/>
    <property type="match status" value="1"/>
</dbReference>
<protein>
    <recommendedName>
        <fullName evidence="1">Xylose isomerase-like TIM barrel domain-containing protein</fullName>
    </recommendedName>
</protein>
<dbReference type="InterPro" id="IPR036237">
    <property type="entry name" value="Xyl_isomerase-like_sf"/>
</dbReference>
<dbReference type="Proteomes" id="UP000216339">
    <property type="component" value="Unassembled WGS sequence"/>
</dbReference>
<keyword evidence="3" id="KW-1185">Reference proteome</keyword>
<evidence type="ECO:0000313" key="3">
    <source>
        <dbReference type="Proteomes" id="UP000216339"/>
    </source>
</evidence>
<evidence type="ECO:0000313" key="2">
    <source>
        <dbReference type="EMBL" id="PAP77508.1"/>
    </source>
</evidence>
<accession>A0A271J2L4</accession>
<evidence type="ECO:0000259" key="1">
    <source>
        <dbReference type="Pfam" id="PF01261"/>
    </source>
</evidence>
<dbReference type="OrthoDB" id="1492324at2"/>
<dbReference type="AlphaFoldDB" id="A0A271J2L4"/>
<dbReference type="SUPFAM" id="SSF51658">
    <property type="entry name" value="Xylose isomerase-like"/>
    <property type="match status" value="1"/>
</dbReference>
<dbReference type="InterPro" id="IPR050312">
    <property type="entry name" value="IolE/XylAMocC-like"/>
</dbReference>
<reference evidence="2 3" key="1">
    <citation type="submission" date="2016-11" db="EMBL/GenBank/DDBJ databases">
        <title>Study of marine rhodopsin-containing bacteria.</title>
        <authorList>
            <person name="Yoshizawa S."/>
            <person name="Kumagai Y."/>
            <person name="Kogure K."/>
        </authorList>
    </citation>
    <scope>NUCLEOTIDE SEQUENCE [LARGE SCALE GENOMIC DNA]</scope>
    <source>
        <strain evidence="2 3">SAORIC-28</strain>
    </source>
</reference>
<dbReference type="PANTHER" id="PTHR12110:SF41">
    <property type="entry name" value="INOSOSE DEHYDRATASE"/>
    <property type="match status" value="1"/>
</dbReference>
<proteinExistence type="predicted"/>
<dbReference type="RefSeq" id="WP_095511176.1">
    <property type="nucleotide sequence ID" value="NZ_MQWD01000001.1"/>
</dbReference>
<feature type="domain" description="Xylose isomerase-like TIM barrel" evidence="1">
    <location>
        <begin position="24"/>
        <end position="236"/>
    </location>
</feature>
<comment type="caution">
    <text evidence="2">The sequence shown here is derived from an EMBL/GenBank/DDBJ whole genome shotgun (WGS) entry which is preliminary data.</text>
</comment>
<dbReference type="EMBL" id="MQWD01000001">
    <property type="protein sequence ID" value="PAP77508.1"/>
    <property type="molecule type" value="Genomic_DNA"/>
</dbReference>
<sequence length="265" mass="27093">MTTAWTPDIATDDPARAVQLTLLWGLDGVALRGSEGGRVPEINEAPLRRRLEEAELAVVALDPGLFEGSAASRAVWLNDLARLDDVAAFARRFDCDLVRVGALAAPGFELEAAADALRQAGDRAAALGLRLAVRNLLGTDVATGADLAALLAAVDHGAVGADWRPADALASGEAPADGLSAVLDASLAFCVGVRDGGVTDGEWVDDEIGAGAVGWDAHLRALAEAGVDGPLILDGLPDPARTTGLASATTLIRSARAAQRAAKRG</sequence>